<organism evidence="1 2">
    <name type="scientific">Candidatus Defluviibacterium haderslevense</name>
    <dbReference type="NCBI Taxonomy" id="2981993"/>
    <lineage>
        <taxon>Bacteria</taxon>
        <taxon>Pseudomonadati</taxon>
        <taxon>Bacteroidota</taxon>
        <taxon>Saprospiria</taxon>
        <taxon>Saprospirales</taxon>
        <taxon>Saprospiraceae</taxon>
        <taxon>Candidatus Defluviibacterium</taxon>
    </lineage>
</organism>
<dbReference type="Gene3D" id="2.30.110.10">
    <property type="entry name" value="Electron Transport, Fmn-binding Protein, Chain A"/>
    <property type="match status" value="1"/>
</dbReference>
<reference evidence="1 2" key="1">
    <citation type="submission" date="2020-10" db="EMBL/GenBank/DDBJ databases">
        <title>Connecting structure to function with the recovery of over 1000 high-quality activated sludge metagenome-assembled genomes encoding full-length rRNA genes using long-read sequencing.</title>
        <authorList>
            <person name="Singleton C.M."/>
            <person name="Petriglieri F."/>
            <person name="Kristensen J.M."/>
            <person name="Kirkegaard R.H."/>
            <person name="Michaelsen T.Y."/>
            <person name="Andersen M.H."/>
            <person name="Karst S.M."/>
            <person name="Dueholm M.S."/>
            <person name="Nielsen P.H."/>
            <person name="Albertsen M."/>
        </authorList>
    </citation>
    <scope>NUCLEOTIDE SEQUENCE [LARGE SCALE GENOMIC DNA]</scope>
    <source>
        <strain evidence="1">Ribe_18-Q3-R11-54_BAT3C.373</strain>
    </source>
</reference>
<dbReference type="InterPro" id="IPR024747">
    <property type="entry name" value="Pyridox_Oxase-rel"/>
</dbReference>
<dbReference type="AlphaFoldDB" id="A0A9D7S596"/>
<accession>A0A9D7S596</accession>
<name>A0A9D7S596_9BACT</name>
<proteinExistence type="predicted"/>
<dbReference type="PANTHER" id="PTHR34071:SF2">
    <property type="entry name" value="FLAVIN-NUCLEOTIDE-BINDING PROTEIN"/>
    <property type="match status" value="1"/>
</dbReference>
<dbReference type="Pfam" id="PF12900">
    <property type="entry name" value="Pyridox_ox_2"/>
    <property type="match status" value="1"/>
</dbReference>
<dbReference type="InterPro" id="IPR012349">
    <property type="entry name" value="Split_barrel_FMN-bd"/>
</dbReference>
<evidence type="ECO:0000313" key="1">
    <source>
        <dbReference type="EMBL" id="MBK9716102.1"/>
    </source>
</evidence>
<sequence length="212" mass="23966">MKFNKVIRGAKREMNDIENIHAILDAGFLCHIAFQHQGQTMMIPTAYGRFEDYLYMHGSTKNFMLNQILDGQTICITVTHLDGIVLAKSLFYSSVTYRSTILFGKAVLIDDDQEKIHGMKIISENLVKGRTDEVEIGTESQLNATMVIKFTIESASAKMRSEGPMGDDEILDEVWSGVIPLTIKALEPIQDQKFGTTLDMSKSVKQYYEKNR</sequence>
<dbReference type="Proteomes" id="UP000808349">
    <property type="component" value="Unassembled WGS sequence"/>
</dbReference>
<dbReference type="EMBL" id="JADKFW010000004">
    <property type="protein sequence ID" value="MBK9716102.1"/>
    <property type="molecule type" value="Genomic_DNA"/>
</dbReference>
<evidence type="ECO:0000313" key="2">
    <source>
        <dbReference type="Proteomes" id="UP000808349"/>
    </source>
</evidence>
<comment type="caution">
    <text evidence="1">The sequence shown here is derived from an EMBL/GenBank/DDBJ whole genome shotgun (WGS) entry which is preliminary data.</text>
</comment>
<dbReference type="SUPFAM" id="SSF50475">
    <property type="entry name" value="FMN-binding split barrel"/>
    <property type="match status" value="1"/>
</dbReference>
<dbReference type="PANTHER" id="PTHR34071">
    <property type="entry name" value="5-NITROIMIDAZOLE ANTIBIOTICS RESISTANCE PROTEIN, NIMA-FAMILY-RELATED PROTEIN-RELATED"/>
    <property type="match status" value="1"/>
</dbReference>
<protein>
    <submittedName>
        <fullName evidence="1">Pyridoxamine 5'-phosphate oxidase family protein</fullName>
    </submittedName>
</protein>
<gene>
    <name evidence="1" type="ORF">IPO85_00985</name>
</gene>